<accession>A0ABR0BFW8</accession>
<protein>
    <submittedName>
        <fullName evidence="3">Uncharacterized protein</fullName>
    </submittedName>
</protein>
<dbReference type="EMBL" id="JAWRVI010000134">
    <property type="protein sequence ID" value="KAK4074951.1"/>
    <property type="molecule type" value="Genomic_DNA"/>
</dbReference>
<feature type="coiled-coil region" evidence="1">
    <location>
        <begin position="34"/>
        <end position="68"/>
    </location>
</feature>
<keyword evidence="1" id="KW-0175">Coiled coil</keyword>
<feature type="region of interest" description="Disordered" evidence="2">
    <location>
        <begin position="1"/>
        <end position="25"/>
    </location>
</feature>
<gene>
    <name evidence="3" type="ORF">Purlil1_12800</name>
</gene>
<evidence type="ECO:0000313" key="4">
    <source>
        <dbReference type="Proteomes" id="UP001287286"/>
    </source>
</evidence>
<evidence type="ECO:0000256" key="1">
    <source>
        <dbReference type="SAM" id="Coils"/>
    </source>
</evidence>
<proteinExistence type="predicted"/>
<comment type="caution">
    <text evidence="3">The sequence shown here is derived from an EMBL/GenBank/DDBJ whole genome shotgun (WGS) entry which is preliminary data.</text>
</comment>
<name>A0ABR0BFW8_PURLI</name>
<evidence type="ECO:0000313" key="3">
    <source>
        <dbReference type="EMBL" id="KAK4074951.1"/>
    </source>
</evidence>
<dbReference type="Proteomes" id="UP001287286">
    <property type="component" value="Unassembled WGS sequence"/>
</dbReference>
<sequence length="163" mass="18886">MEANEAPGRCPCLFGSSPPGSTRDSDRIRLQEKMHQLEGYIEEHLQRIRELEQQLTESQEQLDGERFRREILEADLFQHKEALIEKTHALTESTGMLQERDQTIQTQNCLLGFAWTETQNMATSQRNKNRIIEQLRGDMQELQKPETFNCSAGLSSKKRRLAP</sequence>
<keyword evidence="4" id="KW-1185">Reference proteome</keyword>
<reference evidence="3 4" key="1">
    <citation type="journal article" date="2024" name="Microbiol. Resour. Announc.">
        <title>Genome annotations for the ascomycete fungi Trichoderma harzianum, Trichoderma aggressivum, and Purpureocillium lilacinum.</title>
        <authorList>
            <person name="Beijen E.P.W."/>
            <person name="Ohm R.A."/>
        </authorList>
    </citation>
    <scope>NUCLEOTIDE SEQUENCE [LARGE SCALE GENOMIC DNA]</scope>
    <source>
        <strain evidence="3 4">CBS 150709</strain>
    </source>
</reference>
<organism evidence="3 4">
    <name type="scientific">Purpureocillium lilacinum</name>
    <name type="common">Paecilomyces lilacinus</name>
    <dbReference type="NCBI Taxonomy" id="33203"/>
    <lineage>
        <taxon>Eukaryota</taxon>
        <taxon>Fungi</taxon>
        <taxon>Dikarya</taxon>
        <taxon>Ascomycota</taxon>
        <taxon>Pezizomycotina</taxon>
        <taxon>Sordariomycetes</taxon>
        <taxon>Hypocreomycetidae</taxon>
        <taxon>Hypocreales</taxon>
        <taxon>Ophiocordycipitaceae</taxon>
        <taxon>Purpureocillium</taxon>
    </lineage>
</organism>
<evidence type="ECO:0000256" key="2">
    <source>
        <dbReference type="SAM" id="MobiDB-lite"/>
    </source>
</evidence>